<sequence>MVLSMERWVGKVAVVTGASVGIGAAITEELVVAGLTVVGLARRKEKIEELSQKLSHEKGKLYSVKCDITKEQDILKAFQWIEENVGHPQILINNAGIAEKTSITDGDTAAWKKVFDVNVFGLLIASREIIRILKKNSLPGHIVNINSTVRHVPRYLPGINVYPASKWAVTSITDYTSKELLFEKINNIKVTSVSPGLTKSEITDGDIGQLLKGSPIMEAEEVADAVLHVLSTPQHVQFTRKVLESDN</sequence>
<comment type="caution">
    <text evidence="4">The sequence shown here is derived from an EMBL/GenBank/DDBJ whole genome shotgun (WGS) entry which is preliminary data.</text>
</comment>
<evidence type="ECO:0008006" key="6">
    <source>
        <dbReference type="Google" id="ProtNLM"/>
    </source>
</evidence>
<protein>
    <recommendedName>
        <fullName evidence="6">Farnesol dehydrogenase</fullName>
    </recommendedName>
</protein>
<keyword evidence="5" id="KW-1185">Reference proteome</keyword>
<dbReference type="EMBL" id="JBDJPC010000001">
    <property type="protein sequence ID" value="KAL1517900.1"/>
    <property type="molecule type" value="Genomic_DNA"/>
</dbReference>
<dbReference type="Pfam" id="PF00106">
    <property type="entry name" value="adh_short"/>
    <property type="match status" value="1"/>
</dbReference>
<evidence type="ECO:0000256" key="2">
    <source>
        <dbReference type="ARBA" id="ARBA00023002"/>
    </source>
</evidence>
<evidence type="ECO:0000313" key="4">
    <source>
        <dbReference type="EMBL" id="KAL1517900.1"/>
    </source>
</evidence>
<proteinExistence type="inferred from homology"/>
<evidence type="ECO:0000313" key="5">
    <source>
        <dbReference type="Proteomes" id="UP001566132"/>
    </source>
</evidence>
<dbReference type="PANTHER" id="PTHR43115">
    <property type="entry name" value="DEHYDROGENASE/REDUCTASE SDR FAMILY MEMBER 11"/>
    <property type="match status" value="1"/>
</dbReference>
<comment type="similarity">
    <text evidence="1 3">Belongs to the short-chain dehydrogenases/reductases (SDR) family.</text>
</comment>
<dbReference type="FunFam" id="3.40.50.720:FF:000047">
    <property type="entry name" value="NADP-dependent L-serine/L-allo-threonine dehydrogenase"/>
    <property type="match status" value="1"/>
</dbReference>
<gene>
    <name evidence="4" type="ORF">ABEB36_001603</name>
</gene>
<dbReference type="AlphaFoldDB" id="A0ABD1FF75"/>
<dbReference type="InterPro" id="IPR002347">
    <property type="entry name" value="SDR_fam"/>
</dbReference>
<dbReference type="Gene3D" id="3.40.50.720">
    <property type="entry name" value="NAD(P)-binding Rossmann-like Domain"/>
    <property type="match status" value="1"/>
</dbReference>
<reference evidence="4 5" key="1">
    <citation type="submission" date="2024-05" db="EMBL/GenBank/DDBJ databases">
        <title>Genetic variation in Jamaican populations of the coffee berry borer (Hypothenemus hampei).</title>
        <authorList>
            <person name="Errbii M."/>
            <person name="Myrie A."/>
        </authorList>
    </citation>
    <scope>NUCLEOTIDE SEQUENCE [LARGE SCALE GENOMIC DNA]</scope>
    <source>
        <strain evidence="4">JA-Hopewell-2020-01-JO</strain>
        <tissue evidence="4">Whole body</tissue>
    </source>
</reference>
<dbReference type="Proteomes" id="UP001566132">
    <property type="component" value="Unassembled WGS sequence"/>
</dbReference>
<dbReference type="GO" id="GO:0016616">
    <property type="term" value="F:oxidoreductase activity, acting on the CH-OH group of donors, NAD or NADP as acceptor"/>
    <property type="evidence" value="ECO:0007669"/>
    <property type="project" value="UniProtKB-ARBA"/>
</dbReference>
<keyword evidence="2" id="KW-0560">Oxidoreductase</keyword>
<name>A0ABD1FF75_HYPHA</name>
<dbReference type="PRINTS" id="PR00080">
    <property type="entry name" value="SDRFAMILY"/>
</dbReference>
<dbReference type="PANTHER" id="PTHR43115:SF4">
    <property type="entry name" value="DEHYDROGENASE_REDUCTASE SDR FAMILY MEMBER 11"/>
    <property type="match status" value="1"/>
</dbReference>
<evidence type="ECO:0000256" key="1">
    <source>
        <dbReference type="ARBA" id="ARBA00006484"/>
    </source>
</evidence>
<evidence type="ECO:0000256" key="3">
    <source>
        <dbReference type="RuleBase" id="RU000363"/>
    </source>
</evidence>
<accession>A0ABD1FF75</accession>
<dbReference type="InterPro" id="IPR036291">
    <property type="entry name" value="NAD(P)-bd_dom_sf"/>
</dbReference>
<organism evidence="4 5">
    <name type="scientific">Hypothenemus hampei</name>
    <name type="common">Coffee berry borer</name>
    <dbReference type="NCBI Taxonomy" id="57062"/>
    <lineage>
        <taxon>Eukaryota</taxon>
        <taxon>Metazoa</taxon>
        <taxon>Ecdysozoa</taxon>
        <taxon>Arthropoda</taxon>
        <taxon>Hexapoda</taxon>
        <taxon>Insecta</taxon>
        <taxon>Pterygota</taxon>
        <taxon>Neoptera</taxon>
        <taxon>Endopterygota</taxon>
        <taxon>Coleoptera</taxon>
        <taxon>Polyphaga</taxon>
        <taxon>Cucujiformia</taxon>
        <taxon>Curculionidae</taxon>
        <taxon>Scolytinae</taxon>
        <taxon>Hypothenemus</taxon>
    </lineage>
</organism>
<dbReference type="PRINTS" id="PR00081">
    <property type="entry name" value="GDHRDH"/>
</dbReference>
<dbReference type="SUPFAM" id="SSF51735">
    <property type="entry name" value="NAD(P)-binding Rossmann-fold domains"/>
    <property type="match status" value="1"/>
</dbReference>